<accession>A0A139ILN3</accession>
<comment type="caution">
    <text evidence="3">The sequence shown here is derived from an EMBL/GenBank/DDBJ whole genome shotgun (WGS) entry which is preliminary data.</text>
</comment>
<feature type="compositionally biased region" description="Basic and acidic residues" evidence="1">
    <location>
        <begin position="47"/>
        <end position="59"/>
    </location>
</feature>
<proteinExistence type="predicted"/>
<feature type="transmembrane region" description="Helical" evidence="2">
    <location>
        <begin position="1390"/>
        <end position="1408"/>
    </location>
</feature>
<feature type="transmembrane region" description="Helical" evidence="2">
    <location>
        <begin position="1231"/>
        <end position="1252"/>
    </location>
</feature>
<dbReference type="OrthoDB" id="5431482at2759"/>
<name>A0A139ILN3_9PEZI</name>
<protein>
    <submittedName>
        <fullName evidence="3">Uncharacterized protein</fullName>
    </submittedName>
</protein>
<organism evidence="3 4">
    <name type="scientific">Pseudocercospora musae</name>
    <dbReference type="NCBI Taxonomy" id="113226"/>
    <lineage>
        <taxon>Eukaryota</taxon>
        <taxon>Fungi</taxon>
        <taxon>Dikarya</taxon>
        <taxon>Ascomycota</taxon>
        <taxon>Pezizomycotina</taxon>
        <taxon>Dothideomycetes</taxon>
        <taxon>Dothideomycetidae</taxon>
        <taxon>Mycosphaerellales</taxon>
        <taxon>Mycosphaerellaceae</taxon>
        <taxon>Pseudocercospora</taxon>
    </lineage>
</organism>
<reference evidence="3 4" key="1">
    <citation type="submission" date="2015-07" db="EMBL/GenBank/DDBJ databases">
        <title>Comparative genomics of the Sigatoka disease complex on banana suggests a link between parallel evolutionary changes in Pseudocercospora fijiensis and Pseudocercospora eumusae and increased virulence on the banana host.</title>
        <authorList>
            <person name="Chang T.-C."/>
            <person name="Salvucci A."/>
            <person name="Crous P.W."/>
            <person name="Stergiopoulos I."/>
        </authorList>
    </citation>
    <scope>NUCLEOTIDE SEQUENCE [LARGE SCALE GENOMIC DNA]</scope>
    <source>
        <strain evidence="3 4">CBS 116634</strain>
    </source>
</reference>
<evidence type="ECO:0000256" key="2">
    <source>
        <dbReference type="SAM" id="Phobius"/>
    </source>
</evidence>
<dbReference type="EMBL" id="LFZO01000053">
    <property type="protein sequence ID" value="KXT15661.1"/>
    <property type="molecule type" value="Genomic_DNA"/>
</dbReference>
<evidence type="ECO:0000256" key="1">
    <source>
        <dbReference type="SAM" id="MobiDB-lite"/>
    </source>
</evidence>
<sequence>MYIHSLSHPFALLEQKILRYAAEEAIHETSQAQTIEQLTDETEDAGEEKTDGSQDLEERLGHETPEGVQLLLGVRHVVEFLLRIVNGGDDGRREFLKSLGETEFFGSRFTSSRTTFGLSGDFAVGIQAAEGTIALLEDAAAFFDERFDVVDEFLLVEFVLGRVVRLLHVLFDLLADGLHALEGLLSDAAHLLGDLTLLFTLARLFEFLFGRAFVFVFGDVFHQRDFTDLVAFYVYHVSGIIDFLSDAVAEITHGQLAHEITVLVTHLAVLVDTLAGHWVDATLLFFRLPSLGFSDLVAVLVENVAILVDGVAEKFLDVSLNDSTDDVACGSGDCSVLVDLESVEASKWTFFCVDAGHDLALAVNLLTNQSSNVTFNDLSDDLARAIDSIASLVDGGVGKHGKIFLFRLFLAPRLCVPLHIAILVNDITVFINVESDQSLRLSLDNLTNTVAILVFDKPVLDHSEALEPCEWAFRTSDSLVFRQDLALADHFARIAVDESVLVTLATCKLRHIALDKPSEGNALVVDHISLLVEVLAFKRAIVDRLFFFFHQRFGVAFGVSELVNDIAIFVDFHTDQALGISLGNLSDDIAILILYLAIFDDVKAFETSEWSLWTSDTLLLWNRLTATHCLATIIVDITLLITLTPCKLRSVTFNETTERCSVAVDRETLLVDCEAVQDRVVDLALFREALSVAFDVAKLIENVSILIDLHAYELLSITLCDMADCILLLILNVAAFHDMQAFEASKRTLGSLLALIFWKWFTATNDLALVVVDVAVLVALLSSQVGWSTFHDLAERNAILIHDEARLVQGQAVKNRVIQWLFFRQRLGMTLDVAVLVDNVSVLVHRQSNETLRVAFDDFAHDVSVFIGDFAALDDSQIVQAGKWTLWLGFTFRFRDQLHLSNDSSLVVPELAFLVERLAGELLCITLNQACNRNTFIANDETSFGDGLAFEEREIRGFFLNLFLLFRDVTLSMSNHRALLVEDVAVLVNHATDELARLAFSHVADRVAVLILDPAFFNNSETLQASKWCFLLRFFLRQSLSPTNDMALVVPELALGIASDTGLGKLLCIAFNKLTHDSAVAINELARLVDLEAFEYGESSKNIALAIEDLTFGVNLLACNLCEVSAGEFADRLTVFVEDLSLLVDFETLEDGNGGCFGGLFNLLRKSANVTDDIAILVDDFANSIDLLASTLGEIASGQLTNLLSILVEHLALLVDLQAIQDVKFRLFHEWLGSFLCLISSIFDLFFFRIIFEFAKLFEKFASSVLSGFTRHDADLALLVEDFAFVVGTSAGTITDLAICELANLLSVIVEDLALLVDAFAIKNAHVEQLGEASELLSGTLSKLGLAKNVALSIDEVAFFINLECVWLNFPLLNLLLEVFVGNITEDLTLLVNNLAGFVELLALKLILDLAGSFLSLTSYILGSVLNAIGLLLSIFGDLLCLLGWFVDALLDKFFCVLVDLCVTDNVSVLVDELALIVECGIFQLLRVAINYATDRIAIGIVDETIDLAGKSLKDRGRWKISGGGGGIVNFFWCRVISLILELTKICLRIFWKFFAILSSLLKLTLDLVWKQLYATDKISIIIENFAVVANRVAGQIFGVTFRKTTDGVALFIVGHAFFVDFEAFEN</sequence>
<dbReference type="Proteomes" id="UP000073492">
    <property type="component" value="Unassembled WGS sequence"/>
</dbReference>
<keyword evidence="2" id="KW-0812">Transmembrane</keyword>
<keyword evidence="2" id="KW-0472">Membrane</keyword>
<keyword evidence="4" id="KW-1185">Reference proteome</keyword>
<evidence type="ECO:0000313" key="3">
    <source>
        <dbReference type="EMBL" id="KXT15661.1"/>
    </source>
</evidence>
<keyword evidence="2" id="KW-1133">Transmembrane helix</keyword>
<evidence type="ECO:0000313" key="4">
    <source>
        <dbReference type="Proteomes" id="UP000073492"/>
    </source>
</evidence>
<feature type="region of interest" description="Disordered" evidence="1">
    <location>
        <begin position="29"/>
        <end position="59"/>
    </location>
</feature>
<feature type="transmembrane region" description="Helical" evidence="2">
    <location>
        <begin position="1420"/>
        <end position="1447"/>
    </location>
</feature>
<gene>
    <name evidence="3" type="ORF">AC579_6121</name>
</gene>
<feature type="transmembrane region" description="Helical" evidence="2">
    <location>
        <begin position="1350"/>
        <end position="1370"/>
    </location>
</feature>